<evidence type="ECO:0000313" key="1">
    <source>
        <dbReference type="EMBL" id="CAN60372.1"/>
    </source>
</evidence>
<protein>
    <submittedName>
        <fullName evidence="1">Uncharacterized protein</fullName>
    </submittedName>
</protein>
<organism evidence="1">
    <name type="scientific">Vitis vinifera</name>
    <name type="common">Grape</name>
    <dbReference type="NCBI Taxonomy" id="29760"/>
    <lineage>
        <taxon>Eukaryota</taxon>
        <taxon>Viridiplantae</taxon>
        <taxon>Streptophyta</taxon>
        <taxon>Embryophyta</taxon>
        <taxon>Tracheophyta</taxon>
        <taxon>Spermatophyta</taxon>
        <taxon>Magnoliopsida</taxon>
        <taxon>eudicotyledons</taxon>
        <taxon>Gunneridae</taxon>
        <taxon>Pentapetalae</taxon>
        <taxon>rosids</taxon>
        <taxon>Vitales</taxon>
        <taxon>Vitaceae</taxon>
        <taxon>Viteae</taxon>
        <taxon>Vitis</taxon>
    </lineage>
</organism>
<feature type="non-terminal residue" evidence="1">
    <location>
        <position position="1"/>
    </location>
</feature>
<gene>
    <name evidence="1" type="ORF">VITISV_017663</name>
</gene>
<sequence length="33" mass="4120">EKQKKELTMLRYINSNDMKITPRTRNKNRDLQR</sequence>
<dbReference type="EMBL" id="AM429598">
    <property type="protein sequence ID" value="CAN60372.1"/>
    <property type="molecule type" value="Genomic_DNA"/>
</dbReference>
<accession>A5ALI7</accession>
<proteinExistence type="predicted"/>
<dbReference type="AlphaFoldDB" id="A5ALI7"/>
<reference evidence="1" key="1">
    <citation type="journal article" date="2007" name="PLoS ONE">
        <title>The first genome sequence of an elite grapevine cultivar (Pinot noir Vitis vinifera L.): coping with a highly heterozygous genome.</title>
        <authorList>
            <person name="Velasco R."/>
            <person name="Zharkikh A."/>
            <person name="Troggio M."/>
            <person name="Cartwright D.A."/>
            <person name="Cestaro A."/>
            <person name="Pruss D."/>
            <person name="Pindo M."/>
            <person name="FitzGerald L.M."/>
            <person name="Vezzulli S."/>
            <person name="Reid J."/>
            <person name="Malacarne G."/>
            <person name="Iliev D."/>
            <person name="Coppola G."/>
            <person name="Wardell B."/>
            <person name="Micheletti D."/>
            <person name="Macalma T."/>
            <person name="Facci M."/>
            <person name="Mitchell J.T."/>
            <person name="Perazzolli M."/>
            <person name="Eldredge G."/>
            <person name="Gatto P."/>
            <person name="Oyzerski R."/>
            <person name="Moretto M."/>
            <person name="Gutin N."/>
            <person name="Stefanini M."/>
            <person name="Chen Y."/>
            <person name="Segala C."/>
            <person name="Davenport C."/>
            <person name="Dematte L."/>
            <person name="Mraz A."/>
            <person name="Battilana J."/>
            <person name="Stormo K."/>
            <person name="Costa F."/>
            <person name="Tao Q."/>
            <person name="Si-Ammour A."/>
            <person name="Harkins T."/>
            <person name="Lackey A."/>
            <person name="Perbost C."/>
            <person name="Taillon B."/>
            <person name="Stella A."/>
            <person name="Solovyev V."/>
            <person name="Fawcett J.A."/>
            <person name="Sterck L."/>
            <person name="Vandepoele K."/>
            <person name="Grando S.M."/>
            <person name="Toppo S."/>
            <person name="Moser C."/>
            <person name="Lanchbury J."/>
            <person name="Bogden R."/>
            <person name="Skolnick M."/>
            <person name="Sgaramella V."/>
            <person name="Bhatnagar S.K."/>
            <person name="Fontana P."/>
            <person name="Gutin A."/>
            <person name="Van de Peer Y."/>
            <person name="Salamini F."/>
            <person name="Viola R."/>
        </authorList>
    </citation>
    <scope>NUCLEOTIDE SEQUENCE</scope>
</reference>
<name>A5ALI7_VITVI</name>